<evidence type="ECO:0000256" key="5">
    <source>
        <dbReference type="ARBA" id="ARBA00023136"/>
    </source>
</evidence>
<feature type="transmembrane region" description="Helical" evidence="6">
    <location>
        <begin position="47"/>
        <end position="66"/>
    </location>
</feature>
<dbReference type="GO" id="GO:0050909">
    <property type="term" value="P:sensory perception of taste"/>
    <property type="evidence" value="ECO:0007669"/>
    <property type="project" value="InterPro"/>
</dbReference>
<comment type="subcellular location">
    <subcellularLocation>
        <location evidence="1 6">Cell membrane</location>
        <topology evidence="1 6">Multi-pass membrane protein</topology>
    </subcellularLocation>
</comment>
<evidence type="ECO:0000256" key="2">
    <source>
        <dbReference type="ARBA" id="ARBA00022475"/>
    </source>
</evidence>
<dbReference type="GO" id="GO:0005886">
    <property type="term" value="C:plasma membrane"/>
    <property type="evidence" value="ECO:0007669"/>
    <property type="project" value="UniProtKB-SubCell"/>
</dbReference>
<evidence type="ECO:0000313" key="7">
    <source>
        <dbReference type="EMBL" id="KOB72705.1"/>
    </source>
</evidence>
<name>A0A0L7LBC9_OPEBR</name>
<dbReference type="Proteomes" id="UP000037510">
    <property type="component" value="Unassembled WGS sequence"/>
</dbReference>
<dbReference type="GO" id="GO:0007165">
    <property type="term" value="P:signal transduction"/>
    <property type="evidence" value="ECO:0007669"/>
    <property type="project" value="UniProtKB-KW"/>
</dbReference>
<feature type="transmembrane region" description="Helical" evidence="6">
    <location>
        <begin position="240"/>
        <end position="259"/>
    </location>
</feature>
<comment type="caution">
    <text evidence="7">The sequence shown here is derived from an EMBL/GenBank/DDBJ whole genome shotgun (WGS) entry which is preliminary data.</text>
</comment>
<feature type="transmembrane region" description="Helical" evidence="6">
    <location>
        <begin position="18"/>
        <end position="41"/>
    </location>
</feature>
<evidence type="ECO:0000256" key="4">
    <source>
        <dbReference type="ARBA" id="ARBA00022989"/>
    </source>
</evidence>
<keyword evidence="2 6" id="KW-1003">Cell membrane</keyword>
<evidence type="ECO:0000256" key="6">
    <source>
        <dbReference type="RuleBase" id="RU363108"/>
    </source>
</evidence>
<feature type="transmembrane region" description="Helical" evidence="6">
    <location>
        <begin position="312"/>
        <end position="331"/>
    </location>
</feature>
<comment type="function">
    <text evidence="6">Gustatory receptor which mediates acceptance or avoidance behavior, depending on its substrates.</text>
</comment>
<feature type="transmembrane region" description="Helical" evidence="6">
    <location>
        <begin position="134"/>
        <end position="157"/>
    </location>
</feature>
<keyword evidence="5 6" id="KW-0472">Membrane</keyword>
<comment type="similarity">
    <text evidence="6">Belongs to the insect chemoreceptor superfamily. Gustatory receptor (GR) family.</text>
</comment>
<evidence type="ECO:0000256" key="1">
    <source>
        <dbReference type="ARBA" id="ARBA00004651"/>
    </source>
</evidence>
<keyword evidence="4 6" id="KW-1133">Transmembrane helix</keyword>
<reference evidence="7 8" key="1">
    <citation type="journal article" date="2015" name="Genome Biol. Evol.">
        <title>The genome of winter moth (Operophtera brumata) provides a genomic perspective on sexual dimorphism and phenology.</title>
        <authorList>
            <person name="Derks M.F."/>
            <person name="Smit S."/>
            <person name="Salis L."/>
            <person name="Schijlen E."/>
            <person name="Bossers A."/>
            <person name="Mateman C."/>
            <person name="Pijl A.S."/>
            <person name="de Ridder D."/>
            <person name="Groenen M.A."/>
            <person name="Visser M.E."/>
            <person name="Megens H.J."/>
        </authorList>
    </citation>
    <scope>NUCLEOTIDE SEQUENCE [LARGE SCALE GENOMIC DNA]</scope>
    <source>
        <strain evidence="7">WM2013NL</strain>
        <tissue evidence="7">Head and thorax</tissue>
    </source>
</reference>
<sequence>MSGLDYGFFNFKSLKATYVFKFLSVLVCATWSGISVKYVYFDDNDGIIIWFYEFLAKYVTTVLYLVSIKPYTSFHSYFYKLYSIDTTYGVDATSFNIELKILCMSFSFVALRLTVNTLYFLIDPDFFFKPLLVSVIYLAIFICSDILLILYTFIFYATNCRLKNLSSILMQPNTDYSSIQMIYKLYIDNIEISKKYFDALFIIFLIFNVPEIMATIYISVSKMREQNISVYGFWWSLDKLLVMEALLLTFAPAICAGMLTTEANQIQIILHDKLLQEREPIKVREIERFIRYVEARPCRFRVWKVIPLDADLLGMVLSFCVTYLIVIIQFTHVY</sequence>
<keyword evidence="6" id="KW-0807">Transducer</keyword>
<dbReference type="AlphaFoldDB" id="A0A0L7LBC9"/>
<gene>
    <name evidence="7" type="ORF">OBRU01_11986</name>
</gene>
<keyword evidence="6 7" id="KW-0675">Receptor</keyword>
<keyword evidence="8" id="KW-1185">Reference proteome</keyword>
<accession>A0A0L7LBC9</accession>
<dbReference type="InterPro" id="IPR013604">
    <property type="entry name" value="7TM_chemorcpt"/>
</dbReference>
<protein>
    <recommendedName>
        <fullName evidence="6">Gustatory receptor</fullName>
    </recommendedName>
</protein>
<keyword evidence="3 6" id="KW-0812">Transmembrane</keyword>
<dbReference type="Pfam" id="PF08395">
    <property type="entry name" value="7tm_7"/>
    <property type="match status" value="1"/>
</dbReference>
<feature type="transmembrane region" description="Helical" evidence="6">
    <location>
        <begin position="199"/>
        <end position="220"/>
    </location>
</feature>
<feature type="transmembrane region" description="Helical" evidence="6">
    <location>
        <begin position="101"/>
        <end position="122"/>
    </location>
</feature>
<evidence type="ECO:0000313" key="8">
    <source>
        <dbReference type="Proteomes" id="UP000037510"/>
    </source>
</evidence>
<dbReference type="EMBL" id="JTDY01001857">
    <property type="protein sequence ID" value="KOB72705.1"/>
    <property type="molecule type" value="Genomic_DNA"/>
</dbReference>
<evidence type="ECO:0000256" key="3">
    <source>
        <dbReference type="ARBA" id="ARBA00022692"/>
    </source>
</evidence>
<organism evidence="7 8">
    <name type="scientific">Operophtera brumata</name>
    <name type="common">Winter moth</name>
    <name type="synonym">Phalaena brumata</name>
    <dbReference type="NCBI Taxonomy" id="104452"/>
    <lineage>
        <taxon>Eukaryota</taxon>
        <taxon>Metazoa</taxon>
        <taxon>Ecdysozoa</taxon>
        <taxon>Arthropoda</taxon>
        <taxon>Hexapoda</taxon>
        <taxon>Insecta</taxon>
        <taxon>Pterygota</taxon>
        <taxon>Neoptera</taxon>
        <taxon>Endopterygota</taxon>
        <taxon>Lepidoptera</taxon>
        <taxon>Glossata</taxon>
        <taxon>Ditrysia</taxon>
        <taxon>Geometroidea</taxon>
        <taxon>Geometridae</taxon>
        <taxon>Larentiinae</taxon>
        <taxon>Operophtera</taxon>
    </lineage>
</organism>
<proteinExistence type="inferred from homology"/>